<name>A0AB74JDV0_AURPU</name>
<dbReference type="SMART" id="SM00225">
    <property type="entry name" value="BTB"/>
    <property type="match status" value="1"/>
</dbReference>
<proteinExistence type="predicted"/>
<dbReference type="PROSITE" id="PS50097">
    <property type="entry name" value="BTB"/>
    <property type="match status" value="1"/>
</dbReference>
<evidence type="ECO:0000259" key="1">
    <source>
        <dbReference type="PROSITE" id="PS50097"/>
    </source>
</evidence>
<dbReference type="InterPro" id="IPR011333">
    <property type="entry name" value="SKP1/BTB/POZ_sf"/>
</dbReference>
<evidence type="ECO:0000313" key="3">
    <source>
        <dbReference type="Proteomes" id="UP000310374"/>
    </source>
</evidence>
<evidence type="ECO:0000313" key="2">
    <source>
        <dbReference type="EMBL" id="THX21606.1"/>
    </source>
</evidence>
<gene>
    <name evidence="2" type="ORF">D6D12_09909</name>
</gene>
<dbReference type="AlphaFoldDB" id="A0AB74JDV0"/>
<sequence length="291" mass="32796">MSSKLNKSHSEMTVAPAFSARSHNARNLATVSCLYNCNKNIQHIDPFVSSPFQIHHGKCALGSGGPCSRLFDNPNYHDVVINYRQTKTYAHKAILALRSKFFLKAFTKGFLETKGKTIELDFDEDPKAVLALLHHCYELPYNDASIIGPNKGPNLAFHASVFKIADKYDCPSLRDKILDNFEDYAAESSSILDGPFDELFEVHAMIYGEKLADNRLRKAADKYLKHNIYHILQHKSLKSFQEEEGSLSGTLMEIFLGCTTVATLRICFKCKVKIQGPSVDHKCQGRLTFER</sequence>
<dbReference type="SUPFAM" id="SSF54695">
    <property type="entry name" value="POZ domain"/>
    <property type="match status" value="1"/>
</dbReference>
<dbReference type="InterPro" id="IPR000210">
    <property type="entry name" value="BTB/POZ_dom"/>
</dbReference>
<protein>
    <recommendedName>
        <fullName evidence="1">BTB domain-containing protein</fullName>
    </recommendedName>
</protein>
<reference evidence="2 3" key="1">
    <citation type="submission" date="2018-10" db="EMBL/GenBank/DDBJ databases">
        <title>Fifty Aureobasidium pullulans genomes reveal a recombining polyextremotolerant generalist.</title>
        <authorList>
            <person name="Gostincar C."/>
            <person name="Turk M."/>
            <person name="Zajc J."/>
            <person name="Gunde-Cimerman N."/>
        </authorList>
    </citation>
    <scope>NUCLEOTIDE SEQUENCE [LARGE SCALE GENOMIC DNA]</scope>
    <source>
        <strain evidence="2 3">EXF-10081</strain>
    </source>
</reference>
<dbReference type="Gene3D" id="3.30.710.10">
    <property type="entry name" value="Potassium Channel Kv1.1, Chain A"/>
    <property type="match status" value="1"/>
</dbReference>
<comment type="caution">
    <text evidence="2">The sequence shown here is derived from an EMBL/GenBank/DDBJ whole genome shotgun (WGS) entry which is preliminary data.</text>
</comment>
<dbReference type="Pfam" id="PF00651">
    <property type="entry name" value="BTB"/>
    <property type="match status" value="1"/>
</dbReference>
<dbReference type="Proteomes" id="UP000310374">
    <property type="component" value="Unassembled WGS sequence"/>
</dbReference>
<accession>A0AB74JDV0</accession>
<dbReference type="PANTHER" id="PTHR24413">
    <property type="entry name" value="SPECKLE-TYPE POZ PROTEIN"/>
    <property type="match status" value="1"/>
</dbReference>
<dbReference type="CDD" id="cd18186">
    <property type="entry name" value="BTB_POZ_ZBTB_KLHL-like"/>
    <property type="match status" value="1"/>
</dbReference>
<organism evidence="2 3">
    <name type="scientific">Aureobasidium pullulans</name>
    <name type="common">Black yeast</name>
    <name type="synonym">Pullularia pullulans</name>
    <dbReference type="NCBI Taxonomy" id="5580"/>
    <lineage>
        <taxon>Eukaryota</taxon>
        <taxon>Fungi</taxon>
        <taxon>Dikarya</taxon>
        <taxon>Ascomycota</taxon>
        <taxon>Pezizomycotina</taxon>
        <taxon>Dothideomycetes</taxon>
        <taxon>Dothideomycetidae</taxon>
        <taxon>Dothideales</taxon>
        <taxon>Saccotheciaceae</taxon>
        <taxon>Aureobasidium</taxon>
    </lineage>
</organism>
<dbReference type="EMBL" id="QZAT01000235">
    <property type="protein sequence ID" value="THX21606.1"/>
    <property type="molecule type" value="Genomic_DNA"/>
</dbReference>
<feature type="domain" description="BTB" evidence="1">
    <location>
        <begin position="77"/>
        <end position="137"/>
    </location>
</feature>